<dbReference type="AlphaFoldDB" id="A0A6J4PH49"/>
<accession>A0A6J4PH49</accession>
<protein>
    <submittedName>
        <fullName evidence="2">Uncharacterized protein</fullName>
    </submittedName>
</protein>
<sequence length="64" mass="6937">GSDPRNSRCKDSFVRPARRGRGLRAGGQERQARPGRRAGGLFVRGPGRGRGRGRAAARPEGRRV</sequence>
<evidence type="ECO:0000313" key="2">
    <source>
        <dbReference type="EMBL" id="CAA9416026.1"/>
    </source>
</evidence>
<feature type="compositionally biased region" description="Basic and acidic residues" evidence="1">
    <location>
        <begin position="1"/>
        <end position="13"/>
    </location>
</feature>
<reference evidence="2" key="1">
    <citation type="submission" date="2020-02" db="EMBL/GenBank/DDBJ databases">
        <authorList>
            <person name="Meier V. D."/>
        </authorList>
    </citation>
    <scope>NUCLEOTIDE SEQUENCE</scope>
    <source>
        <strain evidence="2">AVDCRST_MAG55</strain>
    </source>
</reference>
<gene>
    <name evidence="2" type="ORF">AVDCRST_MAG55-1651</name>
</gene>
<feature type="non-terminal residue" evidence="2">
    <location>
        <position position="64"/>
    </location>
</feature>
<feature type="region of interest" description="Disordered" evidence="1">
    <location>
        <begin position="1"/>
        <end position="64"/>
    </location>
</feature>
<name>A0A6J4PH49_9ACTN</name>
<organism evidence="2">
    <name type="scientific">uncultured Rubrobacteraceae bacterium</name>
    <dbReference type="NCBI Taxonomy" id="349277"/>
    <lineage>
        <taxon>Bacteria</taxon>
        <taxon>Bacillati</taxon>
        <taxon>Actinomycetota</taxon>
        <taxon>Rubrobacteria</taxon>
        <taxon>Rubrobacterales</taxon>
        <taxon>Rubrobacteraceae</taxon>
        <taxon>environmental samples</taxon>
    </lineage>
</organism>
<feature type="non-terminal residue" evidence="2">
    <location>
        <position position="1"/>
    </location>
</feature>
<dbReference type="EMBL" id="CADCUZ010000071">
    <property type="protein sequence ID" value="CAA9416026.1"/>
    <property type="molecule type" value="Genomic_DNA"/>
</dbReference>
<evidence type="ECO:0000256" key="1">
    <source>
        <dbReference type="SAM" id="MobiDB-lite"/>
    </source>
</evidence>
<proteinExistence type="predicted"/>